<evidence type="ECO:0000256" key="8">
    <source>
        <dbReference type="SAM" id="MobiDB-lite"/>
    </source>
</evidence>
<dbReference type="PANTHER" id="PTHR13094">
    <property type="entry name" value="NADH-UBIQUINONE OXIDOREDUCTASE PDSW SUBUNIT"/>
    <property type="match status" value="1"/>
</dbReference>
<evidence type="ECO:0000256" key="1">
    <source>
        <dbReference type="ARBA" id="ARBA00004443"/>
    </source>
</evidence>
<keyword evidence="3" id="KW-0679">Respiratory chain</keyword>
<reference evidence="9" key="2">
    <citation type="submission" date="2023-06" db="EMBL/GenBank/DDBJ databases">
        <authorList>
            <person name="Ma L."/>
            <person name="Liu K.-W."/>
            <person name="Li Z."/>
            <person name="Hsiao Y.-Y."/>
            <person name="Qi Y."/>
            <person name="Fu T."/>
            <person name="Tang G."/>
            <person name="Zhang D."/>
            <person name="Sun W.-H."/>
            <person name="Liu D.-K."/>
            <person name="Li Y."/>
            <person name="Chen G.-Z."/>
            <person name="Liu X.-D."/>
            <person name="Liao X.-Y."/>
            <person name="Jiang Y.-T."/>
            <person name="Yu X."/>
            <person name="Hao Y."/>
            <person name="Huang J."/>
            <person name="Zhao X.-W."/>
            <person name="Ke S."/>
            <person name="Chen Y.-Y."/>
            <person name="Wu W.-L."/>
            <person name="Hsu J.-L."/>
            <person name="Lin Y.-F."/>
            <person name="Huang M.-D."/>
            <person name="Li C.-Y."/>
            <person name="Huang L."/>
            <person name="Wang Z.-W."/>
            <person name="Zhao X."/>
            <person name="Zhong W.-Y."/>
            <person name="Peng D.-H."/>
            <person name="Ahmad S."/>
            <person name="Lan S."/>
            <person name="Zhang J.-S."/>
            <person name="Tsai W.-C."/>
            <person name="Van De Peer Y."/>
            <person name="Liu Z.-J."/>
        </authorList>
    </citation>
    <scope>NUCLEOTIDE SEQUENCE</scope>
    <source>
        <strain evidence="9">CP</strain>
        <tissue evidence="9">Leaves</tissue>
    </source>
</reference>
<evidence type="ECO:0000256" key="6">
    <source>
        <dbReference type="ARBA" id="ARBA00023128"/>
    </source>
</evidence>
<dbReference type="InterPro" id="IPR039993">
    <property type="entry name" value="NDUFB10"/>
</dbReference>
<dbReference type="AlphaFoldDB" id="A0AAV9FQJ5"/>
<comment type="caution">
    <text evidence="9">The sequence shown here is derived from an EMBL/GenBank/DDBJ whole genome shotgun (WGS) entry which is preliminary data.</text>
</comment>
<evidence type="ECO:0000256" key="2">
    <source>
        <dbReference type="ARBA" id="ARBA00022448"/>
    </source>
</evidence>
<dbReference type="Proteomes" id="UP001180020">
    <property type="component" value="Unassembled WGS sequence"/>
</dbReference>
<keyword evidence="5" id="KW-0249">Electron transport</keyword>
<proteinExistence type="predicted"/>
<dbReference type="GO" id="GO:0005743">
    <property type="term" value="C:mitochondrial inner membrane"/>
    <property type="evidence" value="ECO:0007669"/>
    <property type="project" value="UniProtKB-SubCell"/>
</dbReference>
<keyword evidence="10" id="KW-1185">Reference proteome</keyword>
<keyword evidence="4" id="KW-0999">Mitochondrion inner membrane</keyword>
<feature type="compositionally biased region" description="Basic and acidic residues" evidence="8">
    <location>
        <begin position="34"/>
        <end position="46"/>
    </location>
</feature>
<evidence type="ECO:0000256" key="3">
    <source>
        <dbReference type="ARBA" id="ARBA00022660"/>
    </source>
</evidence>
<keyword evidence="2" id="KW-0813">Transport</keyword>
<accession>A0AAV9FQJ5</accession>
<evidence type="ECO:0000256" key="5">
    <source>
        <dbReference type="ARBA" id="ARBA00022982"/>
    </source>
</evidence>
<evidence type="ECO:0000313" key="10">
    <source>
        <dbReference type="Proteomes" id="UP001180020"/>
    </source>
</evidence>
<reference evidence="9" key="1">
    <citation type="journal article" date="2023" name="Nat. Commun.">
        <title>Diploid and tetraploid genomes of Acorus and the evolution of monocots.</title>
        <authorList>
            <person name="Ma L."/>
            <person name="Liu K.W."/>
            <person name="Li Z."/>
            <person name="Hsiao Y.Y."/>
            <person name="Qi Y."/>
            <person name="Fu T."/>
            <person name="Tang G.D."/>
            <person name="Zhang D."/>
            <person name="Sun W.H."/>
            <person name="Liu D.K."/>
            <person name="Li Y."/>
            <person name="Chen G.Z."/>
            <person name="Liu X.D."/>
            <person name="Liao X.Y."/>
            <person name="Jiang Y.T."/>
            <person name="Yu X."/>
            <person name="Hao Y."/>
            <person name="Huang J."/>
            <person name="Zhao X.W."/>
            <person name="Ke S."/>
            <person name="Chen Y.Y."/>
            <person name="Wu W.L."/>
            <person name="Hsu J.L."/>
            <person name="Lin Y.F."/>
            <person name="Huang M.D."/>
            <person name="Li C.Y."/>
            <person name="Huang L."/>
            <person name="Wang Z.W."/>
            <person name="Zhao X."/>
            <person name="Zhong W.Y."/>
            <person name="Peng D.H."/>
            <person name="Ahmad S."/>
            <person name="Lan S."/>
            <person name="Zhang J.S."/>
            <person name="Tsai W.C."/>
            <person name="Van de Peer Y."/>
            <person name="Liu Z.J."/>
        </authorList>
    </citation>
    <scope>NUCLEOTIDE SEQUENCE</scope>
    <source>
        <strain evidence="9">CP</strain>
    </source>
</reference>
<gene>
    <name evidence="9" type="ORF">QJS10_CPA01g01457</name>
</gene>
<sequence length="151" mass="18043">MCVGAYVMDSINISSQYTQTHRGRPLKPKKKRQTERERERERERMVRKGGVQFEEGPPEDFDPANPYADPVAFYEQREHLVREKWIAIEKSKILRERVKWCYRVEGVNYIEKCRHLVQQYLDSTRGVGWYKDHRPHYLHGLPPPPPLLLLL</sequence>
<evidence type="ECO:0000256" key="7">
    <source>
        <dbReference type="ARBA" id="ARBA00023136"/>
    </source>
</evidence>
<comment type="subcellular location">
    <subcellularLocation>
        <location evidence="1">Mitochondrion inner membrane</location>
        <topology evidence="1">Peripheral membrane protein</topology>
        <orientation evidence="1">Matrix side</orientation>
    </subcellularLocation>
</comment>
<name>A0AAV9FQJ5_ACOCL</name>
<dbReference type="EMBL" id="JAUJYO010000001">
    <property type="protein sequence ID" value="KAK1326467.1"/>
    <property type="molecule type" value="Genomic_DNA"/>
</dbReference>
<feature type="compositionally biased region" description="Basic residues" evidence="8">
    <location>
        <begin position="21"/>
        <end position="33"/>
    </location>
</feature>
<dbReference type="PANTHER" id="PTHR13094:SF1">
    <property type="entry name" value="NADH DEHYDROGENASE [UBIQUINONE] 1 BETA SUBCOMPLEX SUBUNIT 10"/>
    <property type="match status" value="1"/>
</dbReference>
<evidence type="ECO:0000313" key="9">
    <source>
        <dbReference type="EMBL" id="KAK1326467.1"/>
    </source>
</evidence>
<evidence type="ECO:0000256" key="4">
    <source>
        <dbReference type="ARBA" id="ARBA00022792"/>
    </source>
</evidence>
<keyword evidence="6" id="KW-0496">Mitochondrion</keyword>
<feature type="region of interest" description="Disordered" evidence="8">
    <location>
        <begin position="16"/>
        <end position="65"/>
    </location>
</feature>
<organism evidence="9 10">
    <name type="scientific">Acorus calamus</name>
    <name type="common">Sweet flag</name>
    <dbReference type="NCBI Taxonomy" id="4465"/>
    <lineage>
        <taxon>Eukaryota</taxon>
        <taxon>Viridiplantae</taxon>
        <taxon>Streptophyta</taxon>
        <taxon>Embryophyta</taxon>
        <taxon>Tracheophyta</taxon>
        <taxon>Spermatophyta</taxon>
        <taxon>Magnoliopsida</taxon>
        <taxon>Liliopsida</taxon>
        <taxon>Acoraceae</taxon>
        <taxon>Acorus</taxon>
    </lineage>
</organism>
<keyword evidence="7" id="KW-0472">Membrane</keyword>
<protein>
    <submittedName>
        <fullName evidence="9">NADH dehydrogenase [ubiquinone] 1 beta subcomplex subunit 10-B</fullName>
    </submittedName>
</protein>